<keyword evidence="6" id="KW-1185">Reference proteome</keyword>
<dbReference type="EMBL" id="VAUA01000006">
    <property type="protein sequence ID" value="TLP62813.1"/>
    <property type="molecule type" value="Genomic_DNA"/>
</dbReference>
<dbReference type="CDD" id="cd02440">
    <property type="entry name" value="AdoMet_MTases"/>
    <property type="match status" value="1"/>
</dbReference>
<keyword evidence="3" id="KW-0949">S-adenosyl-L-methionine</keyword>
<evidence type="ECO:0000256" key="1">
    <source>
        <dbReference type="ARBA" id="ARBA00022603"/>
    </source>
</evidence>
<accession>A0ABY2UU44</accession>
<evidence type="ECO:0000256" key="3">
    <source>
        <dbReference type="ARBA" id="ARBA00022691"/>
    </source>
</evidence>
<dbReference type="PANTHER" id="PTHR43464:SF19">
    <property type="entry name" value="UBIQUINONE BIOSYNTHESIS O-METHYLTRANSFERASE, MITOCHONDRIAL"/>
    <property type="match status" value="1"/>
</dbReference>
<feature type="domain" description="Methyltransferase" evidence="4">
    <location>
        <begin position="49"/>
        <end position="144"/>
    </location>
</feature>
<keyword evidence="2" id="KW-0808">Transferase</keyword>
<dbReference type="PANTHER" id="PTHR43464">
    <property type="entry name" value="METHYLTRANSFERASE"/>
    <property type="match status" value="1"/>
</dbReference>
<dbReference type="InterPro" id="IPR041698">
    <property type="entry name" value="Methyltransf_25"/>
</dbReference>
<name>A0ABY2UU44_9RHOB</name>
<proteinExistence type="predicted"/>
<evidence type="ECO:0000259" key="4">
    <source>
        <dbReference type="Pfam" id="PF13649"/>
    </source>
</evidence>
<dbReference type="Pfam" id="PF13649">
    <property type="entry name" value="Methyltransf_25"/>
    <property type="match status" value="1"/>
</dbReference>
<dbReference type="InterPro" id="IPR029063">
    <property type="entry name" value="SAM-dependent_MTases_sf"/>
</dbReference>
<gene>
    <name evidence="5" type="ORF">FEE96_13860</name>
</gene>
<comment type="caution">
    <text evidence="5">The sequence shown here is derived from an EMBL/GenBank/DDBJ whole genome shotgun (WGS) entry which is preliminary data.</text>
</comment>
<keyword evidence="1 5" id="KW-0489">Methyltransferase</keyword>
<dbReference type="GO" id="GO:0008168">
    <property type="term" value="F:methyltransferase activity"/>
    <property type="evidence" value="ECO:0007669"/>
    <property type="project" value="UniProtKB-KW"/>
</dbReference>
<evidence type="ECO:0000313" key="5">
    <source>
        <dbReference type="EMBL" id="TLP62813.1"/>
    </source>
</evidence>
<dbReference type="GO" id="GO:0032259">
    <property type="term" value="P:methylation"/>
    <property type="evidence" value="ECO:0007669"/>
    <property type="project" value="UniProtKB-KW"/>
</dbReference>
<evidence type="ECO:0000256" key="2">
    <source>
        <dbReference type="ARBA" id="ARBA00022679"/>
    </source>
</evidence>
<protein>
    <submittedName>
        <fullName evidence="5">Methyltransferase domain-containing protein</fullName>
    </submittedName>
</protein>
<dbReference type="SUPFAM" id="SSF53335">
    <property type="entry name" value="S-adenosyl-L-methionine-dependent methyltransferases"/>
    <property type="match status" value="1"/>
</dbReference>
<dbReference type="Gene3D" id="3.40.50.150">
    <property type="entry name" value="Vaccinia Virus protein VP39"/>
    <property type="match status" value="1"/>
</dbReference>
<dbReference type="RefSeq" id="WP_138163705.1">
    <property type="nucleotide sequence ID" value="NZ_VAUA01000006.1"/>
</dbReference>
<dbReference type="Proteomes" id="UP000305041">
    <property type="component" value="Unassembled WGS sequence"/>
</dbReference>
<reference evidence="5 6" key="1">
    <citation type="submission" date="2019-05" db="EMBL/GenBank/DDBJ databases">
        <title>Draft genome sequence of Pelagicola sp. DSW4-44.</title>
        <authorList>
            <person name="Oh J."/>
        </authorList>
    </citation>
    <scope>NUCLEOTIDE SEQUENCE [LARGE SCALE GENOMIC DNA]</scope>
    <source>
        <strain evidence="5 6">DSW4-44</strain>
    </source>
</reference>
<organism evidence="5 6">
    <name type="scientific">Parasedimentitalea maritima</name>
    <dbReference type="NCBI Taxonomy" id="2578117"/>
    <lineage>
        <taxon>Bacteria</taxon>
        <taxon>Pseudomonadati</taxon>
        <taxon>Pseudomonadota</taxon>
        <taxon>Alphaproteobacteria</taxon>
        <taxon>Rhodobacterales</taxon>
        <taxon>Paracoccaceae</taxon>
        <taxon>Parasedimentitalea</taxon>
    </lineage>
</organism>
<evidence type="ECO:0000313" key="6">
    <source>
        <dbReference type="Proteomes" id="UP000305041"/>
    </source>
</evidence>
<sequence>MQNNTAQIEFWNSHSGRKWVAFEDELNLVFQNVNSELIRRSQPAPGETVLDIGCGTGATGRAFSQHLAPGGTVTGLDISAPLLAQAENRAEESETEMRYHLLDAQVDAIPGGPFDLVVSRFGVMFFSDPVAAFANIHRHMASDGRLVVAAWALIADNPWFRIPRDAAVAQLGEPDPTSPNAPGPLGFQNIDHVVGVLKSAGFANARGDACKVMLSHPGPTHKLAALAANLGPAARILKKYDGNSDDLAAIQDGVLWQLQAFETSRGLNIPARLNVFEAIRE</sequence>